<dbReference type="PATRIC" id="fig|1121362.3.peg.556"/>
<keyword evidence="3" id="KW-1185">Reference proteome</keyword>
<evidence type="ECO:0000256" key="1">
    <source>
        <dbReference type="SAM" id="Phobius"/>
    </source>
</evidence>
<keyword evidence="1" id="KW-1133">Transmembrane helix</keyword>
<dbReference type="RefSeq" id="WP_015399989.1">
    <property type="nucleotide sequence ID" value="NC_020302.1"/>
</dbReference>
<dbReference type="Proteomes" id="UP000011723">
    <property type="component" value="Chromosome"/>
</dbReference>
<dbReference type="AlphaFoldDB" id="M1NJK4"/>
<reference evidence="2 3" key="1">
    <citation type="journal article" date="2012" name="Stand. Genomic Sci.">
        <title>Genome sequence of the halotolerant bacterium Corynebacterium halotolerans type strain YIM 70093(T) (= DSM 44683(T)).</title>
        <authorList>
            <person name="Ruckert C."/>
            <person name="Albersmeier A."/>
            <person name="Al-Dilaimi A."/>
            <person name="Niehaus K."/>
            <person name="Szczepanowski R."/>
            <person name="Kalinowski J."/>
        </authorList>
    </citation>
    <scope>NUCLEOTIDE SEQUENCE [LARGE SCALE GENOMIC DNA]</scope>
    <source>
        <strain evidence="2">YIM 70093</strain>
    </source>
</reference>
<accession>M1NJK4</accession>
<proteinExistence type="predicted"/>
<evidence type="ECO:0000313" key="2">
    <source>
        <dbReference type="EMBL" id="AGF71568.1"/>
    </source>
</evidence>
<dbReference type="KEGG" id="chn:A605_02770"/>
<dbReference type="eggNOG" id="COG1674">
    <property type="taxonomic scope" value="Bacteria"/>
</dbReference>
<dbReference type="EMBL" id="CP003697">
    <property type="protein sequence ID" value="AGF71568.1"/>
    <property type="molecule type" value="Genomic_DNA"/>
</dbReference>
<name>M1NJK4_9CORY</name>
<sequence>MLGLDVDRIVEPLAYAEREPAPPLPQGGLSAEAVPPAHRPGPVPLMRVLMPVVMIAAMAALVGLMLLSGGAASPMMLIFQQV</sequence>
<evidence type="ECO:0000313" key="3">
    <source>
        <dbReference type="Proteomes" id="UP000011723"/>
    </source>
</evidence>
<keyword evidence="1" id="KW-0812">Transmembrane</keyword>
<organism evidence="2 3">
    <name type="scientific">Corynebacterium halotolerans YIM 70093 = DSM 44683</name>
    <dbReference type="NCBI Taxonomy" id="1121362"/>
    <lineage>
        <taxon>Bacteria</taxon>
        <taxon>Bacillati</taxon>
        <taxon>Actinomycetota</taxon>
        <taxon>Actinomycetes</taxon>
        <taxon>Mycobacteriales</taxon>
        <taxon>Corynebacteriaceae</taxon>
        <taxon>Corynebacterium</taxon>
    </lineage>
</organism>
<protein>
    <submittedName>
        <fullName evidence="2">Ftsk domain-containing protein</fullName>
    </submittedName>
</protein>
<keyword evidence="1" id="KW-0472">Membrane</keyword>
<dbReference type="STRING" id="1121362.A605_02770"/>
<gene>
    <name evidence="2" type="ORF">A605_02770</name>
</gene>
<feature type="transmembrane region" description="Helical" evidence="1">
    <location>
        <begin position="48"/>
        <end position="67"/>
    </location>
</feature>
<dbReference type="HOGENOM" id="CLU_2552503_0_0_11"/>